<accession>A0ABQ9ZZE0</accession>
<sequence length="76" mass="8433">MAAKARLGNPLKTWRVTATRTIRTESQNDPPDQQNIEPIKARSSPIVGSQHWEISKIGIVCFVKSPVDVMHIVAIV</sequence>
<organism evidence="2 3">
    <name type="scientific">Daphnia magna</name>
    <dbReference type="NCBI Taxonomy" id="35525"/>
    <lineage>
        <taxon>Eukaryota</taxon>
        <taxon>Metazoa</taxon>
        <taxon>Ecdysozoa</taxon>
        <taxon>Arthropoda</taxon>
        <taxon>Crustacea</taxon>
        <taxon>Branchiopoda</taxon>
        <taxon>Diplostraca</taxon>
        <taxon>Cladocera</taxon>
        <taxon>Anomopoda</taxon>
        <taxon>Daphniidae</taxon>
        <taxon>Daphnia</taxon>
    </lineage>
</organism>
<proteinExistence type="predicted"/>
<feature type="region of interest" description="Disordered" evidence="1">
    <location>
        <begin position="20"/>
        <end position="40"/>
    </location>
</feature>
<feature type="compositionally biased region" description="Polar residues" evidence="1">
    <location>
        <begin position="20"/>
        <end position="36"/>
    </location>
</feature>
<gene>
    <name evidence="2" type="ORF">OUZ56_000334</name>
</gene>
<comment type="caution">
    <text evidence="2">The sequence shown here is derived from an EMBL/GenBank/DDBJ whole genome shotgun (WGS) entry which is preliminary data.</text>
</comment>
<keyword evidence="3" id="KW-1185">Reference proteome</keyword>
<dbReference type="Proteomes" id="UP001234178">
    <property type="component" value="Unassembled WGS sequence"/>
</dbReference>
<evidence type="ECO:0000313" key="2">
    <source>
        <dbReference type="EMBL" id="KAK4018273.1"/>
    </source>
</evidence>
<reference evidence="2 3" key="1">
    <citation type="journal article" date="2023" name="Nucleic Acids Res.">
        <title>The hologenome of Daphnia magna reveals possible DNA methylation and microbiome-mediated evolution of the host genome.</title>
        <authorList>
            <person name="Chaturvedi A."/>
            <person name="Li X."/>
            <person name="Dhandapani V."/>
            <person name="Marshall H."/>
            <person name="Kissane S."/>
            <person name="Cuenca-Cambronero M."/>
            <person name="Asole G."/>
            <person name="Calvet F."/>
            <person name="Ruiz-Romero M."/>
            <person name="Marangio P."/>
            <person name="Guigo R."/>
            <person name="Rago D."/>
            <person name="Mirbahai L."/>
            <person name="Eastwood N."/>
            <person name="Colbourne J.K."/>
            <person name="Zhou J."/>
            <person name="Mallon E."/>
            <person name="Orsini L."/>
        </authorList>
    </citation>
    <scope>NUCLEOTIDE SEQUENCE [LARGE SCALE GENOMIC DNA]</scope>
    <source>
        <strain evidence="2">LRV0_1</strain>
    </source>
</reference>
<protein>
    <submittedName>
        <fullName evidence="2">Uncharacterized protein</fullName>
    </submittedName>
</protein>
<dbReference type="EMBL" id="JAOYFB010000036">
    <property type="protein sequence ID" value="KAK4018273.1"/>
    <property type="molecule type" value="Genomic_DNA"/>
</dbReference>
<evidence type="ECO:0000313" key="3">
    <source>
        <dbReference type="Proteomes" id="UP001234178"/>
    </source>
</evidence>
<evidence type="ECO:0000256" key="1">
    <source>
        <dbReference type="SAM" id="MobiDB-lite"/>
    </source>
</evidence>
<name>A0ABQ9ZZE0_9CRUS</name>